<dbReference type="NCBIfam" id="TIGR01131">
    <property type="entry name" value="ATP_synt_6_or_A"/>
    <property type="match status" value="1"/>
</dbReference>
<dbReference type="PRINTS" id="PR00123">
    <property type="entry name" value="ATPASEA"/>
</dbReference>
<gene>
    <name evidence="11 13" type="primary">atpB</name>
    <name evidence="13" type="ORF">EFW17_11610</name>
</gene>
<dbReference type="Pfam" id="PF00119">
    <property type="entry name" value="ATP-synt_A"/>
    <property type="match status" value="1"/>
</dbReference>
<sequence>MSDEAFHAAAGEDCHLFGDNNCGFEEVAPTVSVFFPEPFMEFGLPLTAGITKYTLMLVISVLLVMGFWYLATRRAAVVPGRLQSVAEMLVTFIRDQVTRQQMGQAGDKYLPMMVTLFLFIFVMNAMGIIPGLQLPVTSHIAYPAALAIYVYVMWNAIGIKKHGVAGHFVGRVVPGGTPKWILPLLVPIEIAQNFIAKPVTHALRPFAAMLSGHLLLAVFAAGGFYMFNLGADGFLSVVSVGYSGLALVAFVVFTGFELFIMALQAYVFIMLASSYLGEALEGQH</sequence>
<evidence type="ECO:0000256" key="4">
    <source>
        <dbReference type="ARBA" id="ARBA00022547"/>
    </source>
</evidence>
<evidence type="ECO:0000256" key="6">
    <source>
        <dbReference type="ARBA" id="ARBA00022781"/>
    </source>
</evidence>
<feature type="transmembrane region" description="Helical" evidence="11">
    <location>
        <begin position="109"/>
        <end position="128"/>
    </location>
</feature>
<proteinExistence type="inferred from homology"/>
<keyword evidence="10 11" id="KW-0066">ATP synthesis</keyword>
<feature type="transmembrane region" description="Helical" evidence="11">
    <location>
        <begin position="50"/>
        <end position="71"/>
    </location>
</feature>
<evidence type="ECO:0000256" key="7">
    <source>
        <dbReference type="ARBA" id="ARBA00022989"/>
    </source>
</evidence>
<keyword evidence="6 11" id="KW-0375">Hydrogen ion transport</keyword>
<dbReference type="PANTHER" id="PTHR11410:SF0">
    <property type="entry name" value="ATP SYNTHASE SUBUNIT A"/>
    <property type="match status" value="1"/>
</dbReference>
<evidence type="ECO:0000256" key="11">
    <source>
        <dbReference type="HAMAP-Rule" id="MF_01393"/>
    </source>
</evidence>
<comment type="similarity">
    <text evidence="2 11 12">Belongs to the ATPase A chain family.</text>
</comment>
<evidence type="ECO:0000256" key="10">
    <source>
        <dbReference type="ARBA" id="ARBA00023310"/>
    </source>
</evidence>
<evidence type="ECO:0000256" key="5">
    <source>
        <dbReference type="ARBA" id="ARBA00022692"/>
    </source>
</evidence>
<evidence type="ECO:0000256" key="3">
    <source>
        <dbReference type="ARBA" id="ARBA00022448"/>
    </source>
</evidence>
<keyword evidence="13" id="KW-0378">Hydrolase</keyword>
<dbReference type="PANTHER" id="PTHR11410">
    <property type="entry name" value="ATP SYNTHASE SUBUNIT A"/>
    <property type="match status" value="1"/>
</dbReference>
<keyword evidence="8 11" id="KW-0406">Ion transport</keyword>
<keyword evidence="7 11" id="KW-1133">Transmembrane helix</keyword>
<dbReference type="Gene3D" id="1.20.120.220">
    <property type="entry name" value="ATP synthase, F0 complex, subunit A"/>
    <property type="match status" value="1"/>
</dbReference>
<dbReference type="InterPro" id="IPR000568">
    <property type="entry name" value="ATP_synth_F0_asu"/>
</dbReference>
<keyword evidence="3 11" id="KW-0813">Transport</keyword>
<keyword evidence="5 11" id="KW-0812">Transmembrane</keyword>
<keyword evidence="11" id="KW-1003">Cell membrane</keyword>
<dbReference type="GO" id="GO:0016787">
    <property type="term" value="F:hydrolase activity"/>
    <property type="evidence" value="ECO:0007669"/>
    <property type="project" value="UniProtKB-KW"/>
</dbReference>
<evidence type="ECO:0000256" key="9">
    <source>
        <dbReference type="ARBA" id="ARBA00023136"/>
    </source>
</evidence>
<name>A0A3N0E9T3_9ACTN</name>
<dbReference type="EMBL" id="RJMB01000010">
    <property type="protein sequence ID" value="RNL84560.1"/>
    <property type="molecule type" value="Genomic_DNA"/>
</dbReference>
<feature type="transmembrane region" description="Helical" evidence="11">
    <location>
        <begin position="140"/>
        <end position="157"/>
    </location>
</feature>
<dbReference type="AlphaFoldDB" id="A0A3N0E9T3"/>
<keyword evidence="9 11" id="KW-0472">Membrane</keyword>
<comment type="function">
    <text evidence="11 12">Key component of the proton channel; it plays a direct role in the translocation of protons across the membrane.</text>
</comment>
<keyword evidence="4 11" id="KW-0138">CF(0)</keyword>
<protein>
    <recommendedName>
        <fullName evidence="11 12">ATP synthase subunit a</fullName>
    </recommendedName>
    <alternativeName>
        <fullName evidence="11">ATP synthase F0 sector subunit a</fullName>
    </alternativeName>
    <alternativeName>
        <fullName evidence="11">F-ATPase subunit 6</fullName>
    </alternativeName>
</protein>
<dbReference type="GO" id="GO:0046933">
    <property type="term" value="F:proton-transporting ATP synthase activity, rotational mechanism"/>
    <property type="evidence" value="ECO:0007669"/>
    <property type="project" value="UniProtKB-UniRule"/>
</dbReference>
<accession>A0A3N0E9T3</accession>
<dbReference type="InterPro" id="IPR045083">
    <property type="entry name" value="ATP_synth_F0_asu_bact/mt"/>
</dbReference>
<comment type="caution">
    <text evidence="13">The sequence shown here is derived from an EMBL/GenBank/DDBJ whole genome shotgun (WGS) entry which is preliminary data.</text>
</comment>
<comment type="subcellular location">
    <subcellularLocation>
        <location evidence="11 12">Cell membrane</location>
        <topology evidence="11 12">Multi-pass membrane protein</topology>
    </subcellularLocation>
    <subcellularLocation>
        <location evidence="1">Membrane</location>
        <topology evidence="1">Multi-pass membrane protein</topology>
    </subcellularLocation>
</comment>
<evidence type="ECO:0000256" key="8">
    <source>
        <dbReference type="ARBA" id="ARBA00023065"/>
    </source>
</evidence>
<dbReference type="HAMAP" id="MF_01393">
    <property type="entry name" value="ATP_synth_a_bact"/>
    <property type="match status" value="1"/>
</dbReference>
<feature type="transmembrane region" description="Helical" evidence="11">
    <location>
        <begin position="206"/>
        <end position="227"/>
    </location>
</feature>
<keyword evidence="14" id="KW-1185">Reference proteome</keyword>
<evidence type="ECO:0000313" key="13">
    <source>
        <dbReference type="EMBL" id="RNL84560.1"/>
    </source>
</evidence>
<dbReference type="CDD" id="cd00310">
    <property type="entry name" value="ATP-synt_Fo_a_6"/>
    <property type="match status" value="1"/>
</dbReference>
<dbReference type="OrthoDB" id="9809130at2"/>
<dbReference type="GO" id="GO:0005886">
    <property type="term" value="C:plasma membrane"/>
    <property type="evidence" value="ECO:0007669"/>
    <property type="project" value="UniProtKB-SubCell"/>
</dbReference>
<dbReference type="Proteomes" id="UP000269198">
    <property type="component" value="Unassembled WGS sequence"/>
</dbReference>
<feature type="transmembrane region" description="Helical" evidence="11">
    <location>
        <begin position="233"/>
        <end position="253"/>
    </location>
</feature>
<dbReference type="GO" id="GO:0045259">
    <property type="term" value="C:proton-transporting ATP synthase complex"/>
    <property type="evidence" value="ECO:0007669"/>
    <property type="project" value="UniProtKB-KW"/>
</dbReference>
<dbReference type="RefSeq" id="WP_123201376.1">
    <property type="nucleotide sequence ID" value="NZ_RJMB01000010.1"/>
</dbReference>
<evidence type="ECO:0000256" key="1">
    <source>
        <dbReference type="ARBA" id="ARBA00004141"/>
    </source>
</evidence>
<dbReference type="SUPFAM" id="SSF81336">
    <property type="entry name" value="F1F0 ATP synthase subunit A"/>
    <property type="match status" value="1"/>
</dbReference>
<evidence type="ECO:0000313" key="14">
    <source>
        <dbReference type="Proteomes" id="UP000269198"/>
    </source>
</evidence>
<evidence type="ECO:0000256" key="2">
    <source>
        <dbReference type="ARBA" id="ARBA00006810"/>
    </source>
</evidence>
<reference evidence="13 14" key="1">
    <citation type="submission" date="2018-11" db="EMBL/GenBank/DDBJ databases">
        <title>The genome draft of YIM 96095.</title>
        <authorList>
            <person name="Tang S.-K."/>
            <person name="Chunyu W.-X."/>
            <person name="Feng Y.-Z."/>
        </authorList>
    </citation>
    <scope>NUCLEOTIDE SEQUENCE [LARGE SCALE GENOMIC DNA]</scope>
    <source>
        <strain evidence="13 14">YIM 96095</strain>
    </source>
</reference>
<organism evidence="13 14">
    <name type="scientific">Halostreptopolyspora alba</name>
    <dbReference type="NCBI Taxonomy" id="2487137"/>
    <lineage>
        <taxon>Bacteria</taxon>
        <taxon>Bacillati</taxon>
        <taxon>Actinomycetota</taxon>
        <taxon>Actinomycetes</taxon>
        <taxon>Streptosporangiales</taxon>
        <taxon>Nocardiopsidaceae</taxon>
        <taxon>Halostreptopolyspora</taxon>
    </lineage>
</organism>
<evidence type="ECO:0000256" key="12">
    <source>
        <dbReference type="RuleBase" id="RU000483"/>
    </source>
</evidence>
<dbReference type="InterPro" id="IPR035908">
    <property type="entry name" value="F0_ATP_A_sf"/>
</dbReference>